<accession>A0A0N4Y5E4</accession>
<evidence type="ECO:0000313" key="5">
    <source>
        <dbReference type="WBParaSite" id="NBR_0001121001-mRNA-1"/>
    </source>
</evidence>
<dbReference type="EMBL" id="UYSL01020481">
    <property type="protein sequence ID" value="VDL74800.1"/>
    <property type="molecule type" value="Genomic_DNA"/>
</dbReference>
<dbReference type="WBParaSite" id="NBR_0001121001-mRNA-1">
    <property type="protein sequence ID" value="NBR_0001121001-mRNA-1"/>
    <property type="gene ID" value="NBR_0001121001"/>
</dbReference>
<feature type="region of interest" description="Disordered" evidence="2">
    <location>
        <begin position="489"/>
        <end position="514"/>
    </location>
</feature>
<dbReference type="AlphaFoldDB" id="A0A0N4Y5E4"/>
<feature type="coiled-coil region" evidence="1">
    <location>
        <begin position="432"/>
        <end position="487"/>
    </location>
</feature>
<sequence length="617" mass="72380">MSSGGAKAHRPNHGQEEEIPQESSSCNDSSEEFHLKENFEKNDPSSRGFKRKRTVVECSPGELECTVDFSSENSTRKLKKTKHSLMITISGLQNDYVNDYENLYENMPDEEVKSEQSYGRLEIDDHRNDHISAEQYDTILSSRTNSAEYSYEYPNYYSRQYKYENVDRPNSDTHYYHEESFIDENKQDCRYVIAPESPPQNLHRFSSPLAARDKHFPIFMERSAQRHPLFGNSRSAYSPTRVHARGFLNSKVYMDGCKHENAEDHDEMMVMMRTLQRLGRFMELLRCQADNFNLSRCISSKEQQIAMLNDVRMCDEEVRAAEKRRLEKEIASLKSMVVKLKAELRSAHSVAQNYREKLIAKNNKITQIKVENKHLQEQLEKIRDENENLSLKIELYELHSTFMKNCIDSRRNYLEDEIKILRNTLVQRTRDLAVSLNENSKLKSKLEAAKKQRDTLLASASELHENNARLEEELKGVYSLVEKLREERCGREQSENDPVNLGTSEVERDPLRSGYSGLPKKMPLAEDHESFHENVNYPKQPLDFEAETFATYKYNGIGKRRWKRSEHRDVAAVNWKEPSKRFWRNQRMARLLDEKSRALKQECEDYHEGVCKRHICH</sequence>
<evidence type="ECO:0000313" key="4">
    <source>
        <dbReference type="Proteomes" id="UP000271162"/>
    </source>
</evidence>
<keyword evidence="1" id="KW-0175">Coiled coil</keyword>
<protein>
    <submittedName>
        <fullName evidence="3 5">Uncharacterized protein</fullName>
    </submittedName>
</protein>
<evidence type="ECO:0000256" key="1">
    <source>
        <dbReference type="SAM" id="Coils"/>
    </source>
</evidence>
<feature type="coiled-coil region" evidence="1">
    <location>
        <begin position="323"/>
        <end position="399"/>
    </location>
</feature>
<feature type="compositionally biased region" description="Basic and acidic residues" evidence="2">
    <location>
        <begin position="31"/>
        <end position="44"/>
    </location>
</feature>
<proteinExistence type="predicted"/>
<name>A0A0N4Y5E4_NIPBR</name>
<gene>
    <name evidence="3" type="ORF">NBR_LOCUS11211</name>
</gene>
<evidence type="ECO:0000256" key="2">
    <source>
        <dbReference type="SAM" id="MobiDB-lite"/>
    </source>
</evidence>
<reference evidence="3 4" key="2">
    <citation type="submission" date="2018-11" db="EMBL/GenBank/DDBJ databases">
        <authorList>
            <consortium name="Pathogen Informatics"/>
        </authorList>
    </citation>
    <scope>NUCLEOTIDE SEQUENCE [LARGE SCALE GENOMIC DNA]</scope>
</reference>
<dbReference type="Proteomes" id="UP000271162">
    <property type="component" value="Unassembled WGS sequence"/>
</dbReference>
<evidence type="ECO:0000313" key="3">
    <source>
        <dbReference type="EMBL" id="VDL74800.1"/>
    </source>
</evidence>
<reference evidence="5" key="1">
    <citation type="submission" date="2017-02" db="UniProtKB">
        <authorList>
            <consortium name="WormBaseParasite"/>
        </authorList>
    </citation>
    <scope>IDENTIFICATION</scope>
</reference>
<keyword evidence="4" id="KW-1185">Reference proteome</keyword>
<feature type="region of interest" description="Disordered" evidence="2">
    <location>
        <begin position="1"/>
        <end position="49"/>
    </location>
</feature>
<organism evidence="5">
    <name type="scientific">Nippostrongylus brasiliensis</name>
    <name type="common">Rat hookworm</name>
    <dbReference type="NCBI Taxonomy" id="27835"/>
    <lineage>
        <taxon>Eukaryota</taxon>
        <taxon>Metazoa</taxon>
        <taxon>Ecdysozoa</taxon>
        <taxon>Nematoda</taxon>
        <taxon>Chromadorea</taxon>
        <taxon>Rhabditida</taxon>
        <taxon>Rhabditina</taxon>
        <taxon>Rhabditomorpha</taxon>
        <taxon>Strongyloidea</taxon>
        <taxon>Heligmosomidae</taxon>
        <taxon>Nippostrongylus</taxon>
    </lineage>
</organism>